<protein>
    <submittedName>
        <fullName evidence="1">Uncharacterized protein</fullName>
    </submittedName>
</protein>
<feature type="non-terminal residue" evidence="1">
    <location>
        <position position="1"/>
    </location>
</feature>
<name>A0A812SP15_9DINO</name>
<gene>
    <name evidence="1" type="ORF">SNAT2548_LOCUS27496</name>
</gene>
<dbReference type="Proteomes" id="UP000604046">
    <property type="component" value="Unassembled WGS sequence"/>
</dbReference>
<proteinExistence type="predicted"/>
<comment type="caution">
    <text evidence="1">The sequence shown here is derived from an EMBL/GenBank/DDBJ whole genome shotgun (WGS) entry which is preliminary data.</text>
</comment>
<accession>A0A812SP15</accession>
<dbReference type="AlphaFoldDB" id="A0A812SP15"/>
<organism evidence="1 2">
    <name type="scientific">Symbiodinium natans</name>
    <dbReference type="NCBI Taxonomy" id="878477"/>
    <lineage>
        <taxon>Eukaryota</taxon>
        <taxon>Sar</taxon>
        <taxon>Alveolata</taxon>
        <taxon>Dinophyceae</taxon>
        <taxon>Suessiales</taxon>
        <taxon>Symbiodiniaceae</taxon>
        <taxon>Symbiodinium</taxon>
    </lineage>
</organism>
<reference evidence="1" key="1">
    <citation type="submission" date="2021-02" db="EMBL/GenBank/DDBJ databases">
        <authorList>
            <person name="Dougan E. K."/>
            <person name="Rhodes N."/>
            <person name="Thang M."/>
            <person name="Chan C."/>
        </authorList>
    </citation>
    <scope>NUCLEOTIDE SEQUENCE</scope>
</reference>
<keyword evidence="2" id="KW-1185">Reference proteome</keyword>
<sequence length="67" mass="7151">AKDLLDCLALSAEQDTLDTGGEAKSLEAEEDAELAEVCLFRFGRLIQALRLSMGDAAEAPEAKRARG</sequence>
<evidence type="ECO:0000313" key="2">
    <source>
        <dbReference type="Proteomes" id="UP000604046"/>
    </source>
</evidence>
<evidence type="ECO:0000313" key="1">
    <source>
        <dbReference type="EMBL" id="CAE7490381.1"/>
    </source>
</evidence>
<feature type="non-terminal residue" evidence="1">
    <location>
        <position position="67"/>
    </location>
</feature>
<dbReference type="EMBL" id="CAJNDS010002474">
    <property type="protein sequence ID" value="CAE7490381.1"/>
    <property type="molecule type" value="Genomic_DNA"/>
</dbReference>